<dbReference type="EMBL" id="JBGMEL010000011">
    <property type="protein sequence ID" value="MFA0791272.1"/>
    <property type="molecule type" value="Genomic_DNA"/>
</dbReference>
<accession>A0ABV4NPF0</accession>
<keyword evidence="2" id="KW-1133">Transmembrane helix</keyword>
<protein>
    <submittedName>
        <fullName evidence="4">AsmA family protein</fullName>
    </submittedName>
</protein>
<sequence>MAPQCIGPAGLYFLHFPDKLFVKGTGTSTPAAASEVLVYTTNLLKNTGTILSMAWIKRTLIALLVVFLLLAGAVAWLLAGLDINQYKPQLEKLAAKQGISLQLQGDIGWQIWPQVGLQLRDITMAPLQLPEEILVRADKIAVGVALKPLLQRRVEAEEIVLIAPQIELSVDKEGRGNWELISEALEAQKKQPPKLEIPRESEEPAQQQVELSLDKLRIEQGLLSYSDARTAKTYKVEDLSISADNLVPGGEPGQLSANANVSGSDLRYPLKLKLDSTLALDEGLNGLRLQPLQLIVTSSNSAKATVHLRGYVRRDNGNQPWRVQMNLNASADPLRPWLDLTGSEVVTRDSAVLQKLNIEASIEGTEQKLNLTPLQLQLDGTTFNGSAQLRNAEMPGLDLSLRGGVFNLDSYLPPSDEESGEEGNKKSGEPVTKAPSTEATAQSEESTQTPTSAETLSAQQTEKKSKADTQGKTAQQVPGEPLPLSDLRGFNANISLALDQLQAAGLQLDSPEIQLTVDNGLYQLQKLSADLYGGQLNSNGQFNARAQTAEGQVRGGLTGVDIGKVQEALFPSEKVQVTGEASVNWDGRTKGKTSTDLQENLRAAVNLSSKELSITPFNLEKSMCQLFSYAESTPMPDRDWPAQTDLQDLRATIAVKGEEVNVTEILAGIENIAMTGDGEIDLKKQDFDFALGLALVGENTSADGCSVKNKRWRNRPLPLRCKGDFNDVGPGTCKPDSRRIDDLVREELKYKAKKKYGDKVEEKVDELKEKLKNLFGR</sequence>
<feature type="domain" description="AsmA" evidence="3">
    <location>
        <begin position="58"/>
        <end position="628"/>
    </location>
</feature>
<dbReference type="InterPro" id="IPR052894">
    <property type="entry name" value="AsmA-related"/>
</dbReference>
<evidence type="ECO:0000256" key="1">
    <source>
        <dbReference type="SAM" id="MobiDB-lite"/>
    </source>
</evidence>
<evidence type="ECO:0000259" key="3">
    <source>
        <dbReference type="Pfam" id="PF05170"/>
    </source>
</evidence>
<organism evidence="4 5">
    <name type="scientific">Microbulbifer echini</name>
    <dbReference type="NCBI Taxonomy" id="1529067"/>
    <lineage>
        <taxon>Bacteria</taxon>
        <taxon>Pseudomonadati</taxon>
        <taxon>Pseudomonadota</taxon>
        <taxon>Gammaproteobacteria</taxon>
        <taxon>Cellvibrionales</taxon>
        <taxon>Microbulbiferaceae</taxon>
        <taxon>Microbulbifer</taxon>
    </lineage>
</organism>
<keyword evidence="5" id="KW-1185">Reference proteome</keyword>
<reference evidence="4 5" key="1">
    <citation type="submission" date="2024-08" db="EMBL/GenBank/DDBJ databases">
        <authorList>
            <person name="Ishaq N."/>
        </authorList>
    </citation>
    <scope>NUCLEOTIDE SEQUENCE [LARGE SCALE GENOMIC DNA]</scope>
    <source>
        <strain evidence="4 5">JCM 30400</strain>
    </source>
</reference>
<feature type="compositionally biased region" description="Polar residues" evidence="1">
    <location>
        <begin position="434"/>
        <end position="460"/>
    </location>
</feature>
<dbReference type="PANTHER" id="PTHR30441:SF4">
    <property type="entry name" value="PROTEIN ASMA"/>
    <property type="match status" value="1"/>
</dbReference>
<keyword evidence="2" id="KW-0812">Transmembrane</keyword>
<feature type="region of interest" description="Disordered" evidence="1">
    <location>
        <begin position="410"/>
        <end position="484"/>
    </location>
</feature>
<dbReference type="RefSeq" id="WP_371843750.1">
    <property type="nucleotide sequence ID" value="NZ_JBGMEL010000011.1"/>
</dbReference>
<proteinExistence type="predicted"/>
<dbReference type="Proteomes" id="UP001569414">
    <property type="component" value="Unassembled WGS sequence"/>
</dbReference>
<evidence type="ECO:0000256" key="2">
    <source>
        <dbReference type="SAM" id="Phobius"/>
    </source>
</evidence>
<dbReference type="PANTHER" id="PTHR30441">
    <property type="entry name" value="DUF748 DOMAIN-CONTAINING PROTEIN"/>
    <property type="match status" value="1"/>
</dbReference>
<gene>
    <name evidence="4" type="ORF">ACCI51_12010</name>
</gene>
<keyword evidence="2" id="KW-0472">Membrane</keyword>
<feature type="transmembrane region" description="Helical" evidence="2">
    <location>
        <begin position="60"/>
        <end position="79"/>
    </location>
</feature>
<evidence type="ECO:0000313" key="5">
    <source>
        <dbReference type="Proteomes" id="UP001569414"/>
    </source>
</evidence>
<dbReference type="InterPro" id="IPR007844">
    <property type="entry name" value="AsmA"/>
</dbReference>
<dbReference type="Pfam" id="PF05170">
    <property type="entry name" value="AsmA"/>
    <property type="match status" value="1"/>
</dbReference>
<name>A0ABV4NPF0_9GAMM</name>
<comment type="caution">
    <text evidence="4">The sequence shown here is derived from an EMBL/GenBank/DDBJ whole genome shotgun (WGS) entry which is preliminary data.</text>
</comment>
<evidence type="ECO:0000313" key="4">
    <source>
        <dbReference type="EMBL" id="MFA0791272.1"/>
    </source>
</evidence>